<organism evidence="1 2">
    <name type="scientific">Caballeronia sordidicola</name>
    <name type="common">Burkholderia sordidicola</name>
    <dbReference type="NCBI Taxonomy" id="196367"/>
    <lineage>
        <taxon>Bacteria</taxon>
        <taxon>Pseudomonadati</taxon>
        <taxon>Pseudomonadota</taxon>
        <taxon>Betaproteobacteria</taxon>
        <taxon>Burkholderiales</taxon>
        <taxon>Burkholderiaceae</taxon>
        <taxon>Caballeronia</taxon>
    </lineage>
</organism>
<evidence type="ECO:0000313" key="1">
    <source>
        <dbReference type="EMBL" id="OXC75180.1"/>
    </source>
</evidence>
<name>A0A226WWL0_CABSO</name>
<reference evidence="2" key="1">
    <citation type="submission" date="2017-01" db="EMBL/GenBank/DDBJ databases">
        <title>Genome Analysis of Deinococcus marmoris KOPRI26562.</title>
        <authorList>
            <person name="Kim J.H."/>
            <person name="Oh H.-M."/>
        </authorList>
    </citation>
    <scope>NUCLEOTIDE SEQUENCE [LARGE SCALE GENOMIC DNA]</scope>
    <source>
        <strain evidence="2">PAMC 26633</strain>
    </source>
</reference>
<protein>
    <submittedName>
        <fullName evidence="1">Uncharacterized protein</fullName>
    </submittedName>
</protein>
<evidence type="ECO:0000313" key="2">
    <source>
        <dbReference type="Proteomes" id="UP000214720"/>
    </source>
</evidence>
<proteinExistence type="predicted"/>
<comment type="caution">
    <text evidence="1">The sequence shown here is derived from an EMBL/GenBank/DDBJ whole genome shotgun (WGS) entry which is preliminary data.</text>
</comment>
<gene>
    <name evidence="1" type="ORF">BSU04_28240</name>
</gene>
<dbReference type="AlphaFoldDB" id="A0A226WWL0"/>
<dbReference type="EMBL" id="MTHB01000189">
    <property type="protein sequence ID" value="OXC75180.1"/>
    <property type="molecule type" value="Genomic_DNA"/>
</dbReference>
<accession>A0A226WWL0</accession>
<sequence length="66" mass="7080">MAVLLSEVSSWANPIFSDSPGPPPSTFNYAWDIAMIAAGGLPFAKDKLRPNMTVADRPEAEVQCLS</sequence>
<dbReference type="Proteomes" id="UP000214720">
    <property type="component" value="Unassembled WGS sequence"/>
</dbReference>